<dbReference type="InterPro" id="IPR047263">
    <property type="entry name" value="HNL-like_cupin"/>
</dbReference>
<evidence type="ECO:0000259" key="2">
    <source>
        <dbReference type="Pfam" id="PF07883"/>
    </source>
</evidence>
<sequence>MRNPVAVTLLLASIVMNDVAAAQTSTPQITITPATAQNVITGSPKRFTGSVRVQSLFDPTEPSRTSGGAVTFQPGARSAWHTHPLGQILIVTDGVGWIRQWGGPVQVIRKGDVVWIPPGIKHWHGATPTTAMTHIAVQESINGVAVNWLEHVTNEQYQLNK</sequence>
<feature type="chain" id="PRO_5030578590" evidence="1">
    <location>
        <begin position="22"/>
        <end position="161"/>
    </location>
</feature>
<protein>
    <submittedName>
        <fullName evidence="3">Quercetin dioxygenase-like cupin family protein</fullName>
    </submittedName>
</protein>
<gene>
    <name evidence="3" type="ORF">HDF12_001509</name>
</gene>
<dbReference type="EMBL" id="JACCCV010000001">
    <property type="protein sequence ID" value="NYF51144.1"/>
    <property type="molecule type" value="Genomic_DNA"/>
</dbReference>
<evidence type="ECO:0000256" key="1">
    <source>
        <dbReference type="SAM" id="SignalP"/>
    </source>
</evidence>
<dbReference type="PANTHER" id="PTHR43698:SF1">
    <property type="entry name" value="BLL4564 PROTEIN"/>
    <property type="match status" value="1"/>
</dbReference>
<feature type="signal peptide" evidence="1">
    <location>
        <begin position="1"/>
        <end position="21"/>
    </location>
</feature>
<feature type="domain" description="Cupin type-2" evidence="2">
    <location>
        <begin position="70"/>
        <end position="132"/>
    </location>
</feature>
<reference evidence="3 4" key="1">
    <citation type="submission" date="2020-07" db="EMBL/GenBank/DDBJ databases">
        <title>Genomic Encyclopedia of Type Strains, Phase IV (KMG-V): Genome sequencing to study the core and pangenomes of soil and plant-associated prokaryotes.</title>
        <authorList>
            <person name="Whitman W."/>
        </authorList>
    </citation>
    <scope>NUCLEOTIDE SEQUENCE [LARGE SCALE GENOMIC DNA]</scope>
    <source>
        <strain evidence="3 4">M8UP30</strain>
    </source>
</reference>
<dbReference type="Pfam" id="PF07883">
    <property type="entry name" value="Cupin_2"/>
    <property type="match status" value="1"/>
</dbReference>
<dbReference type="CDD" id="cd02233">
    <property type="entry name" value="cupin_HNL-like"/>
    <property type="match status" value="1"/>
</dbReference>
<evidence type="ECO:0000313" key="4">
    <source>
        <dbReference type="Proteomes" id="UP000534186"/>
    </source>
</evidence>
<evidence type="ECO:0000313" key="3">
    <source>
        <dbReference type="EMBL" id="NYF51144.1"/>
    </source>
</evidence>
<keyword evidence="1" id="KW-0732">Signal</keyword>
<name>A0A7Y9NKQ8_9BACT</name>
<proteinExistence type="predicted"/>
<dbReference type="InterPro" id="IPR011051">
    <property type="entry name" value="RmlC_Cupin_sf"/>
</dbReference>
<organism evidence="3 4">
    <name type="scientific">Tunturiibacter lichenicola</name>
    <dbReference type="NCBI Taxonomy" id="2051959"/>
    <lineage>
        <taxon>Bacteria</taxon>
        <taxon>Pseudomonadati</taxon>
        <taxon>Acidobacteriota</taxon>
        <taxon>Terriglobia</taxon>
        <taxon>Terriglobales</taxon>
        <taxon>Acidobacteriaceae</taxon>
        <taxon>Tunturiibacter</taxon>
    </lineage>
</organism>
<dbReference type="Gene3D" id="2.60.120.10">
    <property type="entry name" value="Jelly Rolls"/>
    <property type="match status" value="1"/>
</dbReference>
<keyword evidence="3" id="KW-0223">Dioxygenase</keyword>
<accession>A0A7Y9NKQ8</accession>
<dbReference type="SUPFAM" id="SSF51182">
    <property type="entry name" value="RmlC-like cupins"/>
    <property type="match status" value="1"/>
</dbReference>
<keyword evidence="3" id="KW-0560">Oxidoreductase</keyword>
<dbReference type="PANTHER" id="PTHR43698">
    <property type="entry name" value="RIBD C-TERMINAL DOMAIN CONTAINING PROTEIN"/>
    <property type="match status" value="1"/>
</dbReference>
<dbReference type="AlphaFoldDB" id="A0A7Y9NKQ8"/>
<dbReference type="GO" id="GO:0051213">
    <property type="term" value="F:dioxygenase activity"/>
    <property type="evidence" value="ECO:0007669"/>
    <property type="project" value="UniProtKB-KW"/>
</dbReference>
<dbReference type="InterPro" id="IPR013096">
    <property type="entry name" value="Cupin_2"/>
</dbReference>
<dbReference type="Proteomes" id="UP000534186">
    <property type="component" value="Unassembled WGS sequence"/>
</dbReference>
<dbReference type="InterPro" id="IPR014710">
    <property type="entry name" value="RmlC-like_jellyroll"/>
</dbReference>
<comment type="caution">
    <text evidence="3">The sequence shown here is derived from an EMBL/GenBank/DDBJ whole genome shotgun (WGS) entry which is preliminary data.</text>
</comment>